<dbReference type="InterPro" id="IPR051532">
    <property type="entry name" value="Ester_Hydrolysis_Enzymes"/>
</dbReference>
<dbReference type="HOGENOM" id="CLU_686377_0_0_0"/>
<evidence type="ECO:0000313" key="2">
    <source>
        <dbReference type="EMBL" id="EAQ78359.1"/>
    </source>
</evidence>
<dbReference type="GO" id="GO:0004622">
    <property type="term" value="F:phosphatidylcholine lysophospholipase activity"/>
    <property type="evidence" value="ECO:0007669"/>
    <property type="project" value="TreeGrafter"/>
</dbReference>
<dbReference type="AlphaFoldDB" id="A3ZYZ4"/>
<name>A3ZYZ4_9BACT</name>
<dbReference type="Pfam" id="PF13472">
    <property type="entry name" value="Lipase_GDSL_2"/>
    <property type="match status" value="1"/>
</dbReference>
<gene>
    <name evidence="2" type="ORF">DSM3645_18521</name>
</gene>
<comment type="caution">
    <text evidence="2">The sequence shown here is derived from an EMBL/GenBank/DDBJ whole genome shotgun (WGS) entry which is preliminary data.</text>
</comment>
<dbReference type="EMBL" id="AANZ01000022">
    <property type="protein sequence ID" value="EAQ78359.1"/>
    <property type="molecule type" value="Genomic_DNA"/>
</dbReference>
<dbReference type="eggNOG" id="COG2755">
    <property type="taxonomic scope" value="Bacteria"/>
</dbReference>
<feature type="domain" description="SGNH hydrolase-type esterase" evidence="1">
    <location>
        <begin position="38"/>
        <end position="209"/>
    </location>
</feature>
<organism evidence="2 3">
    <name type="scientific">Blastopirellula marina DSM 3645</name>
    <dbReference type="NCBI Taxonomy" id="314230"/>
    <lineage>
        <taxon>Bacteria</taxon>
        <taxon>Pseudomonadati</taxon>
        <taxon>Planctomycetota</taxon>
        <taxon>Planctomycetia</taxon>
        <taxon>Pirellulales</taxon>
        <taxon>Pirellulaceae</taxon>
        <taxon>Blastopirellula</taxon>
    </lineage>
</organism>
<dbReference type="InterPro" id="IPR036514">
    <property type="entry name" value="SGNH_hydro_sf"/>
</dbReference>
<dbReference type="Gene3D" id="3.40.50.1110">
    <property type="entry name" value="SGNH hydrolase"/>
    <property type="match status" value="1"/>
</dbReference>
<accession>A3ZYZ4</accession>
<dbReference type="PANTHER" id="PTHR30383">
    <property type="entry name" value="THIOESTERASE 1/PROTEASE 1/LYSOPHOSPHOLIPASE L1"/>
    <property type="match status" value="1"/>
</dbReference>
<dbReference type="PANTHER" id="PTHR30383:SF5">
    <property type="entry name" value="SGNH HYDROLASE-TYPE ESTERASE DOMAIN-CONTAINING PROTEIN"/>
    <property type="match status" value="1"/>
</dbReference>
<protein>
    <recommendedName>
        <fullName evidence="1">SGNH hydrolase-type esterase domain-containing protein</fullName>
    </recommendedName>
</protein>
<dbReference type="Proteomes" id="UP000004358">
    <property type="component" value="Unassembled WGS sequence"/>
</dbReference>
<sequence>MATGLLTATPAFAEERADHPLSKVQQQLADGELTKIVCFGDSITGVYYHSGSKRAWCDMLGLALKTAYPNADLQMINAGRSGHTTVNALARIDRDVIAKQPQLVIVSFGMNDVARVPLEDYKRNMREIIQRCQDAGAKVIVCTPNAVSETAARPEAKLAQYVNAARSIAADFQLPLVDLFAAWRKIRAEDPLGWSLLMSDEIHPNMTGHLQFAELIGSTISGRPITFDETPAPLGTLQVTLNRLARKETVKLVAAAPYDSIVPEQLKRLYPDAKFNVVVWPAEEQTITAAAQWAKQIRGLKPHLVIPPLPPQAFAAPPEEFIREYEWVLNYSLPQSGGTWDVVPVLPLELQHASAEQTKYLELAIRIIAGKDMLFVGRPPGESGSAAEIVGDWFAKQQQPP</sequence>
<dbReference type="CDD" id="cd01834">
    <property type="entry name" value="SGNH_hydrolase_like_2"/>
    <property type="match status" value="1"/>
</dbReference>
<evidence type="ECO:0000259" key="1">
    <source>
        <dbReference type="Pfam" id="PF13472"/>
    </source>
</evidence>
<evidence type="ECO:0000313" key="3">
    <source>
        <dbReference type="Proteomes" id="UP000004358"/>
    </source>
</evidence>
<dbReference type="SUPFAM" id="SSF52266">
    <property type="entry name" value="SGNH hydrolase"/>
    <property type="match status" value="1"/>
</dbReference>
<dbReference type="STRING" id="314230.DSM3645_18521"/>
<proteinExistence type="predicted"/>
<dbReference type="InterPro" id="IPR013830">
    <property type="entry name" value="SGNH_hydro"/>
</dbReference>
<reference evidence="2 3" key="1">
    <citation type="submission" date="2006-02" db="EMBL/GenBank/DDBJ databases">
        <authorList>
            <person name="Amann R."/>
            <person name="Ferriera S."/>
            <person name="Johnson J."/>
            <person name="Kravitz S."/>
            <person name="Halpern A."/>
            <person name="Remington K."/>
            <person name="Beeson K."/>
            <person name="Tran B."/>
            <person name="Rogers Y.-H."/>
            <person name="Friedman R."/>
            <person name="Venter J.C."/>
        </authorList>
    </citation>
    <scope>NUCLEOTIDE SEQUENCE [LARGE SCALE GENOMIC DNA]</scope>
    <source>
        <strain evidence="2 3">DSM 3645</strain>
    </source>
</reference>